<feature type="region of interest" description="Disordered" evidence="1">
    <location>
        <begin position="1"/>
        <end position="21"/>
    </location>
</feature>
<feature type="region of interest" description="Disordered" evidence="1">
    <location>
        <begin position="114"/>
        <end position="180"/>
    </location>
</feature>
<feature type="compositionally biased region" description="Polar residues" evidence="1">
    <location>
        <begin position="121"/>
        <end position="133"/>
    </location>
</feature>
<protein>
    <submittedName>
        <fullName evidence="3">Uncharacterized protein</fullName>
    </submittedName>
</protein>
<dbReference type="WBParaSite" id="ACRNAN_scaffold7541.g24555.t1">
    <property type="protein sequence ID" value="ACRNAN_scaffold7541.g24555.t1"/>
    <property type="gene ID" value="ACRNAN_scaffold7541.g24555"/>
</dbReference>
<dbReference type="Proteomes" id="UP000887540">
    <property type="component" value="Unplaced"/>
</dbReference>
<evidence type="ECO:0000313" key="3">
    <source>
        <dbReference type="WBParaSite" id="ACRNAN_scaffold7541.g24555.t1"/>
    </source>
</evidence>
<organism evidence="2 3">
    <name type="scientific">Acrobeloides nanus</name>
    <dbReference type="NCBI Taxonomy" id="290746"/>
    <lineage>
        <taxon>Eukaryota</taxon>
        <taxon>Metazoa</taxon>
        <taxon>Ecdysozoa</taxon>
        <taxon>Nematoda</taxon>
        <taxon>Chromadorea</taxon>
        <taxon>Rhabditida</taxon>
        <taxon>Tylenchina</taxon>
        <taxon>Cephalobomorpha</taxon>
        <taxon>Cephaloboidea</taxon>
        <taxon>Cephalobidae</taxon>
        <taxon>Acrobeloides</taxon>
    </lineage>
</organism>
<evidence type="ECO:0000256" key="1">
    <source>
        <dbReference type="SAM" id="MobiDB-lite"/>
    </source>
</evidence>
<reference evidence="3" key="1">
    <citation type="submission" date="2022-11" db="UniProtKB">
        <authorList>
            <consortium name="WormBaseParasite"/>
        </authorList>
    </citation>
    <scope>IDENTIFICATION</scope>
</reference>
<feature type="compositionally biased region" description="Basic and acidic residues" evidence="1">
    <location>
        <begin position="138"/>
        <end position="151"/>
    </location>
</feature>
<name>A0A914EER4_9BILA</name>
<accession>A0A914EER4</accession>
<proteinExistence type="predicted"/>
<keyword evidence="2" id="KW-1185">Reference proteome</keyword>
<dbReference type="AlphaFoldDB" id="A0A914EER4"/>
<sequence length="180" mass="20485">MPRRPRQAPQADLDVDANLNQDDNSEVIQRVVRRSTRIRRSVTTTAPYNLESGRTMQRRQIRRRSYTKRTVVMQEPLVQNVDQAPAIEGSENLGEQEIRNPLGLESEDVEPMNPARGASAERQNIPINVNTGPSVMEDINREGDQERRSEDNVSFPNEEDIRVRDSSEDIGNARPDIPVE</sequence>
<evidence type="ECO:0000313" key="2">
    <source>
        <dbReference type="Proteomes" id="UP000887540"/>
    </source>
</evidence>